<feature type="domain" description="SEA" evidence="12">
    <location>
        <begin position="108"/>
        <end position="222"/>
    </location>
</feature>
<evidence type="ECO:0000256" key="9">
    <source>
        <dbReference type="ARBA" id="ARBA00023157"/>
    </source>
</evidence>
<keyword evidence="3 11" id="KW-0812">Transmembrane</keyword>
<gene>
    <name evidence="14" type="ORF">RLOC_00005885</name>
</gene>
<dbReference type="EMBL" id="MUZQ01000223">
    <property type="protein sequence ID" value="OWK54920.1"/>
    <property type="molecule type" value="Genomic_DNA"/>
</dbReference>
<keyword evidence="6" id="KW-0735">Signal-anchor</keyword>
<evidence type="ECO:0000256" key="2">
    <source>
        <dbReference type="ARBA" id="ARBA00022670"/>
    </source>
</evidence>
<dbReference type="SUPFAM" id="SSF82671">
    <property type="entry name" value="SEA domain"/>
    <property type="match status" value="1"/>
</dbReference>
<dbReference type="SUPFAM" id="SSF50494">
    <property type="entry name" value="Trypsin-like serine proteases"/>
    <property type="match status" value="1"/>
</dbReference>
<dbReference type="InterPro" id="IPR033116">
    <property type="entry name" value="TRYPSIN_SER"/>
</dbReference>
<dbReference type="InterPro" id="IPR000082">
    <property type="entry name" value="SEA_dom"/>
</dbReference>
<dbReference type="PROSITE" id="PS00135">
    <property type="entry name" value="TRYPSIN_SER"/>
    <property type="match status" value="1"/>
</dbReference>
<evidence type="ECO:0000256" key="8">
    <source>
        <dbReference type="ARBA" id="ARBA00023136"/>
    </source>
</evidence>
<dbReference type="CDD" id="cd00190">
    <property type="entry name" value="Tryp_SPc"/>
    <property type="match status" value="1"/>
</dbReference>
<dbReference type="STRING" id="299123.ENSLSDP00000006668"/>
<evidence type="ECO:0000256" key="4">
    <source>
        <dbReference type="ARBA" id="ARBA00022801"/>
    </source>
</evidence>
<evidence type="ECO:0000256" key="6">
    <source>
        <dbReference type="ARBA" id="ARBA00022968"/>
    </source>
</evidence>
<feature type="transmembrane region" description="Helical" evidence="11">
    <location>
        <begin position="82"/>
        <end position="104"/>
    </location>
</feature>
<dbReference type="FunFam" id="2.40.10.10:FF:000002">
    <property type="entry name" value="Transmembrane protease serine"/>
    <property type="match status" value="1"/>
</dbReference>
<dbReference type="Pfam" id="PF00089">
    <property type="entry name" value="Trypsin"/>
    <property type="match status" value="1"/>
</dbReference>
<dbReference type="InterPro" id="IPR043504">
    <property type="entry name" value="Peptidase_S1_PA_chymotrypsin"/>
</dbReference>
<keyword evidence="2 14" id="KW-0645">Protease</keyword>
<dbReference type="GO" id="GO:0016020">
    <property type="term" value="C:membrane"/>
    <property type="evidence" value="ECO:0007669"/>
    <property type="project" value="UniProtKB-SubCell"/>
</dbReference>
<comment type="similarity">
    <text evidence="10">Belongs to the peptidase S1 family. CLIP subfamily.</text>
</comment>
<dbReference type="PANTHER" id="PTHR24252">
    <property type="entry name" value="ACROSIN-RELATED"/>
    <property type="match status" value="1"/>
</dbReference>
<accession>A0A218UNA8</accession>
<keyword evidence="7 11" id="KW-1133">Transmembrane helix</keyword>
<evidence type="ECO:0000256" key="7">
    <source>
        <dbReference type="ARBA" id="ARBA00022989"/>
    </source>
</evidence>
<evidence type="ECO:0000313" key="14">
    <source>
        <dbReference type="EMBL" id="OWK54920.1"/>
    </source>
</evidence>
<dbReference type="Gene3D" id="2.40.10.10">
    <property type="entry name" value="Trypsin-like serine proteases"/>
    <property type="match status" value="1"/>
</dbReference>
<comment type="subcellular location">
    <subcellularLocation>
        <location evidence="1">Membrane</location>
        <topology evidence="1">Single-pass type II membrane protein</topology>
    </subcellularLocation>
</comment>
<evidence type="ECO:0000256" key="10">
    <source>
        <dbReference type="ARBA" id="ARBA00024195"/>
    </source>
</evidence>
<feature type="domain" description="Peptidase S1" evidence="13">
    <location>
        <begin position="14"/>
        <end position="292"/>
    </location>
</feature>
<keyword evidence="5" id="KW-0720">Serine protease</keyword>
<dbReference type="GO" id="GO:0006508">
    <property type="term" value="P:proteolysis"/>
    <property type="evidence" value="ECO:0007669"/>
    <property type="project" value="UniProtKB-KW"/>
</dbReference>
<evidence type="ECO:0000256" key="3">
    <source>
        <dbReference type="ARBA" id="ARBA00022692"/>
    </source>
</evidence>
<dbReference type="Gene3D" id="3.30.70.960">
    <property type="entry name" value="SEA domain"/>
    <property type="match status" value="1"/>
</dbReference>
<evidence type="ECO:0000313" key="15">
    <source>
        <dbReference type="Proteomes" id="UP000197619"/>
    </source>
</evidence>
<dbReference type="GO" id="GO:0004252">
    <property type="term" value="F:serine-type endopeptidase activity"/>
    <property type="evidence" value="ECO:0007669"/>
    <property type="project" value="InterPro"/>
</dbReference>
<evidence type="ECO:0000259" key="13">
    <source>
        <dbReference type="PROSITE" id="PS50240"/>
    </source>
</evidence>
<protein>
    <submittedName>
        <fullName evidence="14">Transmembrane protease serine 11E</fullName>
    </submittedName>
</protein>
<keyword evidence="9" id="KW-1015">Disulfide bond</keyword>
<name>A0A218UNA8_9PASE</name>
<keyword evidence="4" id="KW-0378">Hydrolase</keyword>
<dbReference type="Pfam" id="PF01390">
    <property type="entry name" value="SEA"/>
    <property type="match status" value="1"/>
</dbReference>
<organism evidence="14 15">
    <name type="scientific">Lonchura striata</name>
    <name type="common">white-rumped munia</name>
    <dbReference type="NCBI Taxonomy" id="40157"/>
    <lineage>
        <taxon>Eukaryota</taxon>
        <taxon>Metazoa</taxon>
        <taxon>Chordata</taxon>
        <taxon>Craniata</taxon>
        <taxon>Vertebrata</taxon>
        <taxon>Euteleostomi</taxon>
        <taxon>Archelosauria</taxon>
        <taxon>Archosauria</taxon>
        <taxon>Dinosauria</taxon>
        <taxon>Saurischia</taxon>
        <taxon>Theropoda</taxon>
        <taxon>Coelurosauria</taxon>
        <taxon>Aves</taxon>
        <taxon>Neognathae</taxon>
        <taxon>Neoaves</taxon>
        <taxon>Telluraves</taxon>
        <taxon>Australaves</taxon>
        <taxon>Passeriformes</taxon>
        <taxon>Passeroidea</taxon>
        <taxon>Estrildidae</taxon>
        <taxon>Estrildinae</taxon>
        <taxon>Lonchura</taxon>
    </lineage>
</organism>
<sequence length="293" mass="33305">MDLLEQGQRRVVKIIRGPEQLFCEDRLERIVAVQPGEEETHGRYCEEILYCEGELNFSMLFSSIQAVTQMDRAIRRLEPWKIAVIVVAVIVGLALIIGLITFLLCHDQDRYYNASFLITNVKYNPQYERQTTDEFRNLSEDIETVISEVFRGSFLSKRYIKSHVVSLSAHNTEDSVTLRELNKEKGDNLLNNCYSVNQLRQAEVRIINTEVCNRKQVYGGAITAGMLCAGYLEGQVDACQGDSGGPLVQANSRGIWYLVGIVSWGDECGKPNKPGVYTRVTYYRNWIRSKTGI</sequence>
<reference evidence="14 15" key="1">
    <citation type="submission" date="2017-05" db="EMBL/GenBank/DDBJ databases">
        <title>Genome of assembly of the Bengalese finch, Lonchura striata domestica.</title>
        <authorList>
            <person name="Colquitt B.M."/>
            <person name="Brainard M.S."/>
        </authorList>
    </citation>
    <scope>NUCLEOTIDE SEQUENCE [LARGE SCALE GENOMIC DNA]</scope>
    <source>
        <strain evidence="14">White83orange57</strain>
    </source>
</reference>
<dbReference type="SMART" id="SM00020">
    <property type="entry name" value="Tryp_SPc"/>
    <property type="match status" value="1"/>
</dbReference>
<evidence type="ECO:0000256" key="11">
    <source>
        <dbReference type="SAM" id="Phobius"/>
    </source>
</evidence>
<keyword evidence="15" id="KW-1185">Reference proteome</keyword>
<dbReference type="AlphaFoldDB" id="A0A218UNA8"/>
<dbReference type="PANTHER" id="PTHR24252:SF17">
    <property type="entry name" value="SUPPRESSOR OF TUMORIGENICITY 14 PROTEIN HOMOLOG-RELATED"/>
    <property type="match status" value="1"/>
</dbReference>
<dbReference type="Proteomes" id="UP000197619">
    <property type="component" value="Unassembled WGS sequence"/>
</dbReference>
<evidence type="ECO:0000259" key="12">
    <source>
        <dbReference type="PROSITE" id="PS50024"/>
    </source>
</evidence>
<dbReference type="PROSITE" id="PS50024">
    <property type="entry name" value="SEA"/>
    <property type="match status" value="1"/>
</dbReference>
<comment type="caution">
    <text evidence="14">The sequence shown here is derived from an EMBL/GenBank/DDBJ whole genome shotgun (WGS) entry which is preliminary data.</text>
</comment>
<dbReference type="PROSITE" id="PS50240">
    <property type="entry name" value="TRYPSIN_DOM"/>
    <property type="match status" value="1"/>
</dbReference>
<dbReference type="InterPro" id="IPR036364">
    <property type="entry name" value="SEA_dom_sf"/>
</dbReference>
<proteinExistence type="inferred from homology"/>
<dbReference type="InterPro" id="IPR001254">
    <property type="entry name" value="Trypsin_dom"/>
</dbReference>
<dbReference type="InterPro" id="IPR009003">
    <property type="entry name" value="Peptidase_S1_PA"/>
</dbReference>
<evidence type="ECO:0000256" key="5">
    <source>
        <dbReference type="ARBA" id="ARBA00022825"/>
    </source>
</evidence>
<evidence type="ECO:0000256" key="1">
    <source>
        <dbReference type="ARBA" id="ARBA00004606"/>
    </source>
</evidence>
<keyword evidence="8 11" id="KW-0472">Membrane</keyword>